<proteinExistence type="predicted"/>
<dbReference type="EMBL" id="FTOB01000007">
    <property type="protein sequence ID" value="SIT03423.1"/>
    <property type="molecule type" value="Genomic_DNA"/>
</dbReference>
<organism evidence="1 2">
    <name type="scientific">Zobellia uliginosa</name>
    <dbReference type="NCBI Taxonomy" id="143224"/>
    <lineage>
        <taxon>Bacteria</taxon>
        <taxon>Pseudomonadati</taxon>
        <taxon>Bacteroidota</taxon>
        <taxon>Flavobacteriia</taxon>
        <taxon>Flavobacteriales</taxon>
        <taxon>Flavobacteriaceae</taxon>
        <taxon>Zobellia</taxon>
    </lineage>
</organism>
<keyword evidence="2" id="KW-1185">Reference proteome</keyword>
<sequence>MDYFKNAWLYLLVVTVFTSCGKDTVDTSPLVLSHVPIDFSKLQSVVAFGEEINAEKKSPAIEYILLDANADIRAMASGYVEALVMNEGIADYEIRVRNKKSPDWLIIYDHVLDVKVSEGDPIDPGMVLGKVGIGQRTEIQLNIKTKGTELSYCPLSNASPEFVSEHQAFKSDWCLEDSVVP</sequence>
<name>A0ABY1L1F9_9FLAO</name>
<accession>A0ABY1L1F9</accession>
<evidence type="ECO:0000313" key="1">
    <source>
        <dbReference type="EMBL" id="SIT03423.1"/>
    </source>
</evidence>
<dbReference type="Proteomes" id="UP000185728">
    <property type="component" value="Unassembled WGS sequence"/>
</dbReference>
<dbReference type="InterPro" id="IPR011055">
    <property type="entry name" value="Dup_hybrid_motif"/>
</dbReference>
<dbReference type="PROSITE" id="PS51257">
    <property type="entry name" value="PROKAR_LIPOPROTEIN"/>
    <property type="match status" value="1"/>
</dbReference>
<protein>
    <submittedName>
        <fullName evidence="1">Peptidase family M23</fullName>
    </submittedName>
</protein>
<reference evidence="1 2" key="1">
    <citation type="submission" date="2017-01" db="EMBL/GenBank/DDBJ databases">
        <authorList>
            <person name="Varghese N."/>
            <person name="Submissions S."/>
        </authorList>
    </citation>
    <scope>NUCLEOTIDE SEQUENCE [LARGE SCALE GENOMIC DNA]</scope>
    <source>
        <strain evidence="1 2">DSM 2061</strain>
    </source>
</reference>
<comment type="caution">
    <text evidence="1">The sequence shown here is derived from an EMBL/GenBank/DDBJ whole genome shotgun (WGS) entry which is preliminary data.</text>
</comment>
<dbReference type="RefSeq" id="WP_076456795.1">
    <property type="nucleotide sequence ID" value="NZ_FTOB01000007.1"/>
</dbReference>
<dbReference type="Gene3D" id="2.70.70.10">
    <property type="entry name" value="Glucose Permease (Domain IIA)"/>
    <property type="match status" value="1"/>
</dbReference>
<evidence type="ECO:0000313" key="2">
    <source>
        <dbReference type="Proteomes" id="UP000185728"/>
    </source>
</evidence>
<gene>
    <name evidence="1" type="ORF">SAMN05421766_107136</name>
</gene>